<dbReference type="Gene3D" id="3.30.70.1820">
    <property type="entry name" value="L1 transposable element, RRM domain"/>
    <property type="match status" value="1"/>
</dbReference>
<keyword evidence="2" id="KW-1185">Reference proteome</keyword>
<name>A0A2R6VWY4_MARPO</name>
<evidence type="ECO:0000313" key="1">
    <source>
        <dbReference type="EMBL" id="PTQ26115.1"/>
    </source>
</evidence>
<dbReference type="OMA" id="KVWIAYE"/>
<organism evidence="1 2">
    <name type="scientific">Marchantia polymorpha</name>
    <name type="common">Common liverwort</name>
    <name type="synonym">Marchantia aquatica</name>
    <dbReference type="NCBI Taxonomy" id="3197"/>
    <lineage>
        <taxon>Eukaryota</taxon>
        <taxon>Viridiplantae</taxon>
        <taxon>Streptophyta</taxon>
        <taxon>Embryophyta</taxon>
        <taxon>Marchantiophyta</taxon>
        <taxon>Marchantiopsida</taxon>
        <taxon>Marchantiidae</taxon>
        <taxon>Marchantiales</taxon>
        <taxon>Marchantiaceae</taxon>
        <taxon>Marchantia</taxon>
    </lineage>
</organism>
<dbReference type="EMBL" id="KZ772944">
    <property type="protein sequence ID" value="PTQ26115.1"/>
    <property type="molecule type" value="Genomic_DNA"/>
</dbReference>
<sequence length="245" mass="27744">MASQDNFILNLLQTVLEELKVLRAEFKVQSSTLIAAQYEIRELKLSQKSFEKIMVDISEHVEDIQEKVGSQASTTATPRLHEVVESLEVKMKSYAEATKSTHISFCQEQEIEKTNQFARRKNVRISGIPESEKEEVKSVVTKFLVETLDVPNADVAQAFCIGTMGTQPRAIIVKFNDQTQRDTALANKAVLKGRRIWLDLDLTPLQVEARRKELAKVKEAQDAGFFAYLRDGQAIVTQRKRQSST</sequence>
<gene>
    <name evidence="1" type="ORF">MARPO_YA0005</name>
</gene>
<evidence type="ECO:0000313" key="2">
    <source>
        <dbReference type="Proteomes" id="UP000244005"/>
    </source>
</evidence>
<protein>
    <recommendedName>
        <fullName evidence="3">RRM domain-containing protein</fullName>
    </recommendedName>
</protein>
<dbReference type="OrthoDB" id="5988934at2759"/>
<accession>A0A2R6VWY4</accession>
<dbReference type="Proteomes" id="UP000244005">
    <property type="component" value="Chromosome Y"/>
</dbReference>
<evidence type="ECO:0008006" key="3">
    <source>
        <dbReference type="Google" id="ProtNLM"/>
    </source>
</evidence>
<dbReference type="AlphaFoldDB" id="A0A2R6VWY4"/>
<reference evidence="2" key="1">
    <citation type="journal article" date="2017" name="Cell">
        <title>Insights into land plant evolution garnered from the Marchantia polymorpha genome.</title>
        <authorList>
            <person name="Bowman J.L."/>
            <person name="Kohchi T."/>
            <person name="Yamato K.T."/>
            <person name="Jenkins J."/>
            <person name="Shu S."/>
            <person name="Ishizaki K."/>
            <person name="Yamaoka S."/>
            <person name="Nishihama R."/>
            <person name="Nakamura Y."/>
            <person name="Berger F."/>
            <person name="Adam C."/>
            <person name="Aki S.S."/>
            <person name="Althoff F."/>
            <person name="Araki T."/>
            <person name="Arteaga-Vazquez M.A."/>
            <person name="Balasubrmanian S."/>
            <person name="Barry K."/>
            <person name="Bauer D."/>
            <person name="Boehm C.R."/>
            <person name="Briginshaw L."/>
            <person name="Caballero-Perez J."/>
            <person name="Catarino B."/>
            <person name="Chen F."/>
            <person name="Chiyoda S."/>
            <person name="Chovatia M."/>
            <person name="Davies K.M."/>
            <person name="Delmans M."/>
            <person name="Demura T."/>
            <person name="Dierschke T."/>
            <person name="Dolan L."/>
            <person name="Dorantes-Acosta A.E."/>
            <person name="Eklund D.M."/>
            <person name="Florent S.N."/>
            <person name="Flores-Sandoval E."/>
            <person name="Fujiyama A."/>
            <person name="Fukuzawa H."/>
            <person name="Galik B."/>
            <person name="Grimanelli D."/>
            <person name="Grimwood J."/>
            <person name="Grossniklaus U."/>
            <person name="Hamada T."/>
            <person name="Haseloff J."/>
            <person name="Hetherington A.J."/>
            <person name="Higo A."/>
            <person name="Hirakawa Y."/>
            <person name="Hundley H.N."/>
            <person name="Ikeda Y."/>
            <person name="Inoue K."/>
            <person name="Inoue S.I."/>
            <person name="Ishida S."/>
            <person name="Jia Q."/>
            <person name="Kakita M."/>
            <person name="Kanazawa T."/>
            <person name="Kawai Y."/>
            <person name="Kawashima T."/>
            <person name="Kennedy M."/>
            <person name="Kinose K."/>
            <person name="Kinoshita T."/>
            <person name="Kohara Y."/>
            <person name="Koide E."/>
            <person name="Komatsu K."/>
            <person name="Kopischke S."/>
            <person name="Kubo M."/>
            <person name="Kyozuka J."/>
            <person name="Lagercrantz U."/>
            <person name="Lin S.S."/>
            <person name="Lindquist E."/>
            <person name="Lipzen A.M."/>
            <person name="Lu C.W."/>
            <person name="De Luna E."/>
            <person name="Martienssen R.A."/>
            <person name="Minamino N."/>
            <person name="Mizutani M."/>
            <person name="Mizutani M."/>
            <person name="Mochizuki N."/>
            <person name="Monte I."/>
            <person name="Mosher R."/>
            <person name="Nagasaki H."/>
            <person name="Nakagami H."/>
            <person name="Naramoto S."/>
            <person name="Nishitani K."/>
            <person name="Ohtani M."/>
            <person name="Okamoto T."/>
            <person name="Okumura M."/>
            <person name="Phillips J."/>
            <person name="Pollak B."/>
            <person name="Reinders A."/>
            <person name="Rovekamp M."/>
            <person name="Sano R."/>
            <person name="Sawa S."/>
            <person name="Schmid M.W."/>
            <person name="Shirakawa M."/>
            <person name="Solano R."/>
            <person name="Spunde A."/>
            <person name="Suetsugu N."/>
            <person name="Sugano S."/>
            <person name="Sugiyama A."/>
            <person name="Sun R."/>
            <person name="Suzuki Y."/>
            <person name="Takenaka M."/>
            <person name="Takezawa D."/>
            <person name="Tomogane H."/>
            <person name="Tsuzuki M."/>
            <person name="Ueda T."/>
            <person name="Umeda M."/>
            <person name="Ward J.M."/>
            <person name="Watanabe Y."/>
            <person name="Yazaki K."/>
            <person name="Yokoyama R."/>
            <person name="Yoshitake Y."/>
            <person name="Yotsui I."/>
            <person name="Zachgo S."/>
            <person name="Schmutz J."/>
        </authorList>
    </citation>
    <scope>NUCLEOTIDE SEQUENCE [LARGE SCALE GENOMIC DNA]</scope>
    <source>
        <strain evidence="2">Tak-1</strain>
    </source>
</reference>
<proteinExistence type="predicted"/>